<sequence length="41" mass="4944">TKKHHYLQPINDNQTFNEPKTANREIKKKDICKTCQNCRKK</sequence>
<feature type="non-terminal residue" evidence="1">
    <location>
        <position position="41"/>
    </location>
</feature>
<feature type="non-terminal residue" evidence="1">
    <location>
        <position position="1"/>
    </location>
</feature>
<dbReference type="Proteomes" id="UP000789366">
    <property type="component" value="Unassembled WGS sequence"/>
</dbReference>
<name>A0ACA9RPC7_9GLOM</name>
<gene>
    <name evidence="1" type="ORF">SPELUC_LOCUS17989</name>
</gene>
<accession>A0ACA9RPC7</accession>
<proteinExistence type="predicted"/>
<evidence type="ECO:0000313" key="2">
    <source>
        <dbReference type="Proteomes" id="UP000789366"/>
    </source>
</evidence>
<keyword evidence="2" id="KW-1185">Reference proteome</keyword>
<comment type="caution">
    <text evidence="1">The sequence shown here is derived from an EMBL/GenBank/DDBJ whole genome shotgun (WGS) entry which is preliminary data.</text>
</comment>
<evidence type="ECO:0000313" key="1">
    <source>
        <dbReference type="EMBL" id="CAG8800071.1"/>
    </source>
</evidence>
<organism evidence="1 2">
    <name type="scientific">Cetraspora pellucida</name>
    <dbReference type="NCBI Taxonomy" id="1433469"/>
    <lineage>
        <taxon>Eukaryota</taxon>
        <taxon>Fungi</taxon>
        <taxon>Fungi incertae sedis</taxon>
        <taxon>Mucoromycota</taxon>
        <taxon>Glomeromycotina</taxon>
        <taxon>Glomeromycetes</taxon>
        <taxon>Diversisporales</taxon>
        <taxon>Gigasporaceae</taxon>
        <taxon>Cetraspora</taxon>
    </lineage>
</organism>
<dbReference type="EMBL" id="CAJVPW010078990">
    <property type="protein sequence ID" value="CAG8800071.1"/>
    <property type="molecule type" value="Genomic_DNA"/>
</dbReference>
<protein>
    <submittedName>
        <fullName evidence="1">9719_t:CDS:1</fullName>
    </submittedName>
</protein>
<reference evidence="1" key="1">
    <citation type="submission" date="2021-06" db="EMBL/GenBank/DDBJ databases">
        <authorList>
            <person name="Kallberg Y."/>
            <person name="Tangrot J."/>
            <person name="Rosling A."/>
        </authorList>
    </citation>
    <scope>NUCLEOTIDE SEQUENCE</scope>
    <source>
        <strain evidence="1">28 12/20/2015</strain>
    </source>
</reference>